<protein>
    <submittedName>
        <fullName evidence="8">Protein jagged-1b-like</fullName>
    </submittedName>
</protein>
<dbReference type="Pfam" id="PF07645">
    <property type="entry name" value="EGF_CA"/>
    <property type="match status" value="1"/>
</dbReference>
<dbReference type="InterPro" id="IPR049883">
    <property type="entry name" value="NOTCH1_EGF-like"/>
</dbReference>
<gene>
    <name evidence="8" type="primary">LOC106466545</name>
</gene>
<organism evidence="7 8">
    <name type="scientific">Limulus polyphemus</name>
    <name type="common">Atlantic horseshoe crab</name>
    <dbReference type="NCBI Taxonomy" id="6850"/>
    <lineage>
        <taxon>Eukaryota</taxon>
        <taxon>Metazoa</taxon>
        <taxon>Ecdysozoa</taxon>
        <taxon>Arthropoda</taxon>
        <taxon>Chelicerata</taxon>
        <taxon>Merostomata</taxon>
        <taxon>Xiphosura</taxon>
        <taxon>Limulidae</taxon>
        <taxon>Limulus</taxon>
    </lineage>
</organism>
<keyword evidence="5" id="KW-1133">Transmembrane helix</keyword>
<evidence type="ECO:0000256" key="3">
    <source>
        <dbReference type="ARBA" id="ARBA00023157"/>
    </source>
</evidence>
<dbReference type="GeneID" id="106466545"/>
<feature type="disulfide bond" evidence="4">
    <location>
        <begin position="123"/>
        <end position="132"/>
    </location>
</feature>
<keyword evidence="5" id="KW-0472">Membrane</keyword>
<dbReference type="Proteomes" id="UP000694941">
    <property type="component" value="Unplaced"/>
</dbReference>
<dbReference type="CDD" id="cd00054">
    <property type="entry name" value="EGF_CA"/>
    <property type="match status" value="1"/>
</dbReference>
<dbReference type="InterPro" id="IPR018097">
    <property type="entry name" value="EGF_Ca-bd_CS"/>
</dbReference>
<dbReference type="InterPro" id="IPR050751">
    <property type="entry name" value="ECM_structural_protein"/>
</dbReference>
<dbReference type="Gene3D" id="2.10.25.10">
    <property type="entry name" value="Laminin"/>
    <property type="match status" value="3"/>
</dbReference>
<dbReference type="PANTHER" id="PTHR24034:SF89">
    <property type="entry name" value="COMPLEMENT COMPONENT C1Q RECEPTOR"/>
    <property type="match status" value="1"/>
</dbReference>
<dbReference type="Pfam" id="PF00008">
    <property type="entry name" value="EGF"/>
    <property type="match status" value="1"/>
</dbReference>
<dbReference type="PROSITE" id="PS01186">
    <property type="entry name" value="EGF_2"/>
    <property type="match status" value="1"/>
</dbReference>
<evidence type="ECO:0000259" key="6">
    <source>
        <dbReference type="PROSITE" id="PS50026"/>
    </source>
</evidence>
<dbReference type="InterPro" id="IPR000742">
    <property type="entry name" value="EGF"/>
</dbReference>
<sequence>TFSNISDQCSYGSFCTPPNICVSGDKFHCKCQKGYSSVYIKKYSNIGTEDICVDIDECTDKNLNECENSTICTNLPGEYKCKCKENFKHVENNDKKCIEMCEDNPCGGRGECKTLKNDFFCKCKEGYSGRLCDTKDEILKSAKMKTIIVGAVLGSILLLVIIIAGVSISKLKSKKKVHNDDHYLEELPSQNQDRTGMKAAYDNPAMKRN</sequence>
<name>A0ABM1BHU1_LIMPO</name>
<proteinExistence type="predicted"/>
<dbReference type="PROSITE" id="PS00010">
    <property type="entry name" value="ASX_HYDROXYL"/>
    <property type="match status" value="1"/>
</dbReference>
<dbReference type="PROSITE" id="PS00022">
    <property type="entry name" value="EGF_1"/>
    <property type="match status" value="1"/>
</dbReference>
<evidence type="ECO:0000313" key="8">
    <source>
        <dbReference type="RefSeq" id="XP_013782292.1"/>
    </source>
</evidence>
<keyword evidence="3 4" id="KW-1015">Disulfide bond</keyword>
<evidence type="ECO:0000256" key="4">
    <source>
        <dbReference type="PROSITE-ProRule" id="PRU00076"/>
    </source>
</evidence>
<dbReference type="SMART" id="SM00181">
    <property type="entry name" value="EGF"/>
    <property type="match status" value="3"/>
</dbReference>
<dbReference type="PANTHER" id="PTHR24034">
    <property type="entry name" value="EGF-LIKE DOMAIN-CONTAINING PROTEIN"/>
    <property type="match status" value="1"/>
</dbReference>
<feature type="non-terminal residue" evidence="8">
    <location>
        <position position="1"/>
    </location>
</feature>
<feature type="transmembrane region" description="Helical" evidence="5">
    <location>
        <begin position="147"/>
        <end position="168"/>
    </location>
</feature>
<dbReference type="RefSeq" id="XP_013782292.1">
    <property type="nucleotide sequence ID" value="XM_013926838.1"/>
</dbReference>
<dbReference type="SUPFAM" id="SSF57196">
    <property type="entry name" value="EGF/Laminin"/>
    <property type="match status" value="2"/>
</dbReference>
<feature type="domain" description="EGF-like" evidence="6">
    <location>
        <begin position="98"/>
        <end position="133"/>
    </location>
</feature>
<keyword evidence="7" id="KW-1185">Reference proteome</keyword>
<feature type="domain" description="EGF-like" evidence="6">
    <location>
        <begin position="54"/>
        <end position="93"/>
    </location>
</feature>
<evidence type="ECO:0000256" key="5">
    <source>
        <dbReference type="SAM" id="Phobius"/>
    </source>
</evidence>
<dbReference type="SMART" id="SM00179">
    <property type="entry name" value="EGF_CA"/>
    <property type="match status" value="2"/>
</dbReference>
<keyword evidence="1 4" id="KW-0245">EGF-like domain</keyword>
<dbReference type="PROSITE" id="PS01187">
    <property type="entry name" value="EGF_CA"/>
    <property type="match status" value="1"/>
</dbReference>
<evidence type="ECO:0000256" key="2">
    <source>
        <dbReference type="ARBA" id="ARBA00022737"/>
    </source>
</evidence>
<dbReference type="PROSITE" id="PS50026">
    <property type="entry name" value="EGF_3"/>
    <property type="match status" value="2"/>
</dbReference>
<dbReference type="InterPro" id="IPR001881">
    <property type="entry name" value="EGF-like_Ca-bd_dom"/>
</dbReference>
<dbReference type="InterPro" id="IPR000152">
    <property type="entry name" value="EGF-type_Asp/Asn_hydroxyl_site"/>
</dbReference>
<comment type="caution">
    <text evidence="4">Lacks conserved residue(s) required for the propagation of feature annotation.</text>
</comment>
<reference evidence="8" key="1">
    <citation type="submission" date="2025-08" db="UniProtKB">
        <authorList>
            <consortium name="RefSeq"/>
        </authorList>
    </citation>
    <scope>IDENTIFICATION</scope>
    <source>
        <tissue evidence="8">Muscle</tissue>
    </source>
</reference>
<evidence type="ECO:0000313" key="7">
    <source>
        <dbReference type="Proteomes" id="UP000694941"/>
    </source>
</evidence>
<keyword evidence="2" id="KW-0677">Repeat</keyword>
<evidence type="ECO:0000256" key="1">
    <source>
        <dbReference type="ARBA" id="ARBA00022536"/>
    </source>
</evidence>
<keyword evidence="5" id="KW-0812">Transmembrane</keyword>
<accession>A0ABM1BHU1</accession>